<sequence>EQIMESALKEAGIPFTRQKPIDHYSIDFAIEIHSHKVAIECDSLYWHTRKGRKERDAKRDRILYDFDWTVLRFSNHDILYNTAGCLKVIRASIA</sequence>
<feature type="domain" description="DUF559" evidence="1">
    <location>
        <begin position="11"/>
        <end position="92"/>
    </location>
</feature>
<dbReference type="PANTHER" id="PTHR38590:SF1">
    <property type="entry name" value="BLL0828 PROTEIN"/>
    <property type="match status" value="1"/>
</dbReference>
<dbReference type="Gene3D" id="3.40.960.10">
    <property type="entry name" value="VSR Endonuclease"/>
    <property type="match status" value="1"/>
</dbReference>
<comment type="caution">
    <text evidence="2">The sequence shown here is derived from an EMBL/GenBank/DDBJ whole genome shotgun (WGS) entry which is preliminary data.</text>
</comment>
<protein>
    <recommendedName>
        <fullName evidence="1">DUF559 domain-containing protein</fullName>
    </recommendedName>
</protein>
<evidence type="ECO:0000259" key="1">
    <source>
        <dbReference type="Pfam" id="PF04480"/>
    </source>
</evidence>
<dbReference type="InterPro" id="IPR047216">
    <property type="entry name" value="Endonuclease_DUF559_bact"/>
</dbReference>
<accession>X1UCK0</accession>
<dbReference type="EMBL" id="BARW01018982">
    <property type="protein sequence ID" value="GAI90054.1"/>
    <property type="molecule type" value="Genomic_DNA"/>
</dbReference>
<organism evidence="2">
    <name type="scientific">marine sediment metagenome</name>
    <dbReference type="NCBI Taxonomy" id="412755"/>
    <lineage>
        <taxon>unclassified sequences</taxon>
        <taxon>metagenomes</taxon>
        <taxon>ecological metagenomes</taxon>
    </lineage>
</organism>
<dbReference type="SUPFAM" id="SSF52980">
    <property type="entry name" value="Restriction endonuclease-like"/>
    <property type="match status" value="1"/>
</dbReference>
<proteinExistence type="predicted"/>
<dbReference type="InterPro" id="IPR011335">
    <property type="entry name" value="Restrct_endonuc-II-like"/>
</dbReference>
<dbReference type="AlphaFoldDB" id="X1UCK0"/>
<dbReference type="Pfam" id="PF04480">
    <property type="entry name" value="DUF559"/>
    <property type="match status" value="1"/>
</dbReference>
<reference evidence="2" key="1">
    <citation type="journal article" date="2014" name="Front. Microbiol.">
        <title>High frequency of phylogenetically diverse reductive dehalogenase-homologous genes in deep subseafloor sedimentary metagenomes.</title>
        <authorList>
            <person name="Kawai M."/>
            <person name="Futagami T."/>
            <person name="Toyoda A."/>
            <person name="Takaki Y."/>
            <person name="Nishi S."/>
            <person name="Hori S."/>
            <person name="Arai W."/>
            <person name="Tsubouchi T."/>
            <person name="Morono Y."/>
            <person name="Uchiyama I."/>
            <person name="Ito T."/>
            <person name="Fujiyama A."/>
            <person name="Inagaki F."/>
            <person name="Takami H."/>
        </authorList>
    </citation>
    <scope>NUCLEOTIDE SEQUENCE</scope>
    <source>
        <strain evidence="2">Expedition CK06-06</strain>
    </source>
</reference>
<dbReference type="InterPro" id="IPR007569">
    <property type="entry name" value="DUF559"/>
</dbReference>
<dbReference type="PANTHER" id="PTHR38590">
    <property type="entry name" value="BLL0828 PROTEIN"/>
    <property type="match status" value="1"/>
</dbReference>
<name>X1UCK0_9ZZZZ</name>
<evidence type="ECO:0000313" key="2">
    <source>
        <dbReference type="EMBL" id="GAI90054.1"/>
    </source>
</evidence>
<feature type="non-terminal residue" evidence="2">
    <location>
        <position position="1"/>
    </location>
</feature>
<gene>
    <name evidence="2" type="ORF">S12H4_32373</name>
</gene>